<dbReference type="Pfam" id="PF01210">
    <property type="entry name" value="NAD_Gly3P_dh_N"/>
    <property type="match status" value="1"/>
</dbReference>
<comment type="caution">
    <text evidence="13">Lacks conserved residue(s) required for the propagation of feature annotation.</text>
</comment>
<dbReference type="FunFam" id="3.40.50.720:FF:000019">
    <property type="entry name" value="Glycerol-3-phosphate dehydrogenase [NAD(P)+]"/>
    <property type="match status" value="1"/>
</dbReference>
<dbReference type="InterPro" id="IPR036291">
    <property type="entry name" value="NAD(P)-bd_dom_sf"/>
</dbReference>
<dbReference type="SUPFAM" id="SSF48179">
    <property type="entry name" value="6-phosphogluconate dehydrogenase C-terminal domain-like"/>
    <property type="match status" value="1"/>
</dbReference>
<evidence type="ECO:0000313" key="21">
    <source>
        <dbReference type="EMBL" id="EME36149.1"/>
    </source>
</evidence>
<evidence type="ECO:0000313" key="22">
    <source>
        <dbReference type="Proteomes" id="UP000009877"/>
    </source>
</evidence>
<evidence type="ECO:0000256" key="4">
    <source>
        <dbReference type="ARBA" id="ARBA00023002"/>
    </source>
</evidence>
<dbReference type="GO" id="GO:0046168">
    <property type="term" value="P:glycerol-3-phosphate catabolic process"/>
    <property type="evidence" value="ECO:0007669"/>
    <property type="project" value="InterPro"/>
</dbReference>
<dbReference type="InterPro" id="IPR011128">
    <property type="entry name" value="G3P_DH_NAD-dep_N"/>
</dbReference>
<comment type="caution">
    <text evidence="21">The sequence shown here is derived from an EMBL/GenBank/DDBJ whole genome shotgun (WGS) entry which is preliminary data.</text>
</comment>
<feature type="binding site" evidence="13">
    <location>
        <position position="239"/>
    </location>
    <ligand>
        <name>sn-glycerol 3-phosphate</name>
        <dbReference type="ChEBI" id="CHEBI:57597"/>
    </ligand>
</feature>
<feature type="binding site" evidence="13">
    <location>
        <position position="302"/>
    </location>
    <ligand>
        <name>sn-glycerol 3-phosphate</name>
        <dbReference type="ChEBI" id="CHEBI:57597"/>
    </ligand>
</feature>
<dbReference type="Pfam" id="PF07479">
    <property type="entry name" value="NAD_Gly3P_dh_C"/>
    <property type="match status" value="1"/>
</dbReference>
<evidence type="ECO:0000256" key="14">
    <source>
        <dbReference type="PIRSR" id="PIRSR000114-1"/>
    </source>
</evidence>
<keyword evidence="3 13" id="KW-0521">NADP</keyword>
<evidence type="ECO:0000256" key="5">
    <source>
        <dbReference type="ARBA" id="ARBA00023027"/>
    </source>
</evidence>
<dbReference type="EC" id="1.1.1.94" evidence="10 13"/>
<keyword evidence="22" id="KW-1185">Reference proteome</keyword>
<comment type="similarity">
    <text evidence="1 13 17">Belongs to the NAD-dependent glycerol-3-phosphate dehydrogenase family.</text>
</comment>
<dbReference type="GO" id="GO:0051287">
    <property type="term" value="F:NAD binding"/>
    <property type="evidence" value="ECO:0007669"/>
    <property type="project" value="InterPro"/>
</dbReference>
<dbReference type="GO" id="GO:0046167">
    <property type="term" value="P:glycerol-3-phosphate biosynthetic process"/>
    <property type="evidence" value="ECO:0007669"/>
    <property type="project" value="UniProtKB-UniRule"/>
</dbReference>
<feature type="binding site" evidence="16">
    <location>
        <begin position="34"/>
        <end position="39"/>
    </location>
    <ligand>
        <name>NAD(+)</name>
        <dbReference type="ChEBI" id="CHEBI:57540"/>
    </ligand>
</feature>
<dbReference type="STRING" id="71999.KPaMU14_04470"/>
<evidence type="ECO:0000256" key="3">
    <source>
        <dbReference type="ARBA" id="ARBA00022857"/>
    </source>
</evidence>
<feature type="binding site" evidence="15">
    <location>
        <position position="139"/>
    </location>
    <ligand>
        <name>substrate</name>
    </ligand>
</feature>
<dbReference type="RefSeq" id="WP_006215051.1">
    <property type="nucleotide sequence ID" value="NZ_ANHZ02000017.1"/>
</dbReference>
<feature type="binding site" evidence="13">
    <location>
        <position position="188"/>
    </location>
    <ligand>
        <name>NADPH</name>
        <dbReference type="ChEBI" id="CHEBI:57783"/>
    </ligand>
</feature>
<feature type="binding site" evidence="13">
    <location>
        <position position="303"/>
    </location>
    <ligand>
        <name>sn-glycerol 3-phosphate</name>
        <dbReference type="ChEBI" id="CHEBI:57597"/>
    </ligand>
</feature>
<dbReference type="InterPro" id="IPR006109">
    <property type="entry name" value="G3P_DH_NAD-dep_C"/>
</dbReference>
<evidence type="ECO:0000256" key="12">
    <source>
        <dbReference type="ARBA" id="ARBA00080511"/>
    </source>
</evidence>
<dbReference type="NCBIfam" id="NF000940">
    <property type="entry name" value="PRK00094.1-2"/>
    <property type="match status" value="1"/>
</dbReference>
<feature type="binding site" evidence="13">
    <location>
        <position position="184"/>
    </location>
    <ligand>
        <name>sn-glycerol 3-phosphate</name>
        <dbReference type="ChEBI" id="CHEBI:57597"/>
    </ligand>
</feature>
<dbReference type="InterPro" id="IPR006168">
    <property type="entry name" value="G3P_DH_NAD-dep"/>
</dbReference>
<dbReference type="NCBIfam" id="NF000942">
    <property type="entry name" value="PRK00094.1-4"/>
    <property type="match status" value="1"/>
</dbReference>
<accession>M2YBX9</accession>
<evidence type="ECO:0000256" key="8">
    <source>
        <dbReference type="ARBA" id="ARBA00023264"/>
    </source>
</evidence>
<dbReference type="PANTHER" id="PTHR11728">
    <property type="entry name" value="GLYCEROL-3-PHOSPHATE DEHYDROGENASE"/>
    <property type="match status" value="1"/>
</dbReference>
<evidence type="ECO:0000256" key="11">
    <source>
        <dbReference type="ARBA" id="ARBA00069372"/>
    </source>
</evidence>
<dbReference type="EMBL" id="ANHZ02000017">
    <property type="protein sequence ID" value="EME36149.1"/>
    <property type="molecule type" value="Genomic_DNA"/>
</dbReference>
<feature type="binding site" evidence="15">
    <location>
        <begin position="303"/>
        <end position="304"/>
    </location>
    <ligand>
        <name>substrate</name>
    </ligand>
</feature>
<dbReference type="GO" id="GO:0008654">
    <property type="term" value="P:phospholipid biosynthetic process"/>
    <property type="evidence" value="ECO:0007669"/>
    <property type="project" value="UniProtKB-KW"/>
</dbReference>
<dbReference type="GO" id="GO:0141152">
    <property type="term" value="F:glycerol-3-phosphate dehydrogenase (NAD+) activity"/>
    <property type="evidence" value="ECO:0007669"/>
    <property type="project" value="RHEA"/>
</dbReference>
<feature type="binding site" evidence="13">
    <location>
        <position position="292"/>
    </location>
    <ligand>
        <name>sn-glycerol 3-phosphate</name>
        <dbReference type="ChEBI" id="CHEBI:57597"/>
    </ligand>
</feature>
<feature type="binding site" evidence="16">
    <location>
        <position position="188"/>
    </location>
    <ligand>
        <name>NAD(+)</name>
        <dbReference type="ChEBI" id="CHEBI:57540"/>
    </ligand>
</feature>
<comment type="catalytic activity">
    <reaction evidence="13">
        <text>sn-glycerol 3-phosphate + NAD(+) = dihydroxyacetone phosphate + NADH + H(+)</text>
        <dbReference type="Rhea" id="RHEA:11092"/>
        <dbReference type="ChEBI" id="CHEBI:15378"/>
        <dbReference type="ChEBI" id="CHEBI:57540"/>
        <dbReference type="ChEBI" id="CHEBI:57597"/>
        <dbReference type="ChEBI" id="CHEBI:57642"/>
        <dbReference type="ChEBI" id="CHEBI:57945"/>
        <dbReference type="EC" id="1.1.1.94"/>
    </reaction>
</comment>
<evidence type="ECO:0000256" key="16">
    <source>
        <dbReference type="PIRSR" id="PIRSR000114-3"/>
    </source>
</evidence>
<comment type="function">
    <text evidence="13">Catalyzes the reduction of the glycolytic intermediate dihydroxyacetone phosphate (DHAP) to sn-glycerol 3-phosphate (G3P), the key precursor for phospholipid synthesis.</text>
</comment>
<comment type="catalytic activity">
    <reaction evidence="9">
        <text>sn-glycerol 3-phosphate + NADP(+) = dihydroxyacetone phosphate + NADPH + H(+)</text>
        <dbReference type="Rhea" id="RHEA:11096"/>
        <dbReference type="ChEBI" id="CHEBI:15378"/>
        <dbReference type="ChEBI" id="CHEBI:57597"/>
        <dbReference type="ChEBI" id="CHEBI:57642"/>
        <dbReference type="ChEBI" id="CHEBI:57783"/>
        <dbReference type="ChEBI" id="CHEBI:58349"/>
        <dbReference type="EC" id="1.1.1.94"/>
    </reaction>
    <physiologicalReaction direction="right-to-left" evidence="9">
        <dbReference type="Rhea" id="RHEA:11098"/>
    </physiologicalReaction>
</comment>
<feature type="binding site" evidence="16">
    <location>
        <position position="303"/>
    </location>
    <ligand>
        <name>NAD(+)</name>
        <dbReference type="ChEBI" id="CHEBI:57540"/>
    </ligand>
</feature>
<keyword evidence="13" id="KW-0963">Cytoplasm</keyword>
<evidence type="ECO:0000256" key="9">
    <source>
        <dbReference type="ARBA" id="ARBA00052716"/>
    </source>
</evidence>
<dbReference type="GO" id="GO:0005975">
    <property type="term" value="P:carbohydrate metabolic process"/>
    <property type="evidence" value="ECO:0007669"/>
    <property type="project" value="InterPro"/>
</dbReference>
<feature type="binding site" evidence="13">
    <location>
        <position position="329"/>
    </location>
    <ligand>
        <name>NADPH</name>
        <dbReference type="ChEBI" id="CHEBI:57783"/>
    </ligand>
</feature>
<dbReference type="SUPFAM" id="SSF51735">
    <property type="entry name" value="NAD(P)-binding Rossmann-fold domains"/>
    <property type="match status" value="1"/>
</dbReference>
<feature type="binding site" evidence="13">
    <location>
        <position position="139"/>
    </location>
    <ligand>
        <name>sn-glycerol 3-phosphate</name>
        <dbReference type="ChEBI" id="CHEBI:57597"/>
    </ligand>
</feature>
<dbReference type="Gene3D" id="3.40.50.720">
    <property type="entry name" value="NAD(P)-binding Rossmann-like Domain"/>
    <property type="match status" value="1"/>
</dbReference>
<reference evidence="21 22" key="1">
    <citation type="journal article" date="2014" name="Genome Announc.">
        <title>Draft Genome Sequence of Kocuria palustris PEL.</title>
        <authorList>
            <person name="Sharma G."/>
            <person name="Khatri I."/>
            <person name="Subramanian S."/>
        </authorList>
    </citation>
    <scope>NUCLEOTIDE SEQUENCE [LARGE SCALE GENOMIC DNA]</scope>
    <source>
        <strain evidence="21 22">PEL</strain>
    </source>
</reference>
<feature type="binding site" evidence="13">
    <location>
        <position position="304"/>
    </location>
    <ligand>
        <name>sn-glycerol 3-phosphate</name>
        <dbReference type="ChEBI" id="CHEBI:57597"/>
    </ligand>
</feature>
<keyword evidence="5 13" id="KW-0520">NAD</keyword>
<evidence type="ECO:0000256" key="1">
    <source>
        <dbReference type="ARBA" id="ARBA00011009"/>
    </source>
</evidence>
<feature type="domain" description="Glycerol-3-phosphate dehydrogenase NAD-dependent N-terminal" evidence="19">
    <location>
        <begin position="31"/>
        <end position="208"/>
    </location>
</feature>
<dbReference type="UniPathway" id="UPA00940"/>
<comment type="pathway">
    <text evidence="13">Membrane lipid metabolism; glycerophospholipid metabolism.</text>
</comment>
<dbReference type="PRINTS" id="PR00077">
    <property type="entry name" value="GPDHDRGNASE"/>
</dbReference>
<evidence type="ECO:0000256" key="2">
    <source>
        <dbReference type="ARBA" id="ARBA00022516"/>
    </source>
</evidence>
<dbReference type="HAMAP" id="MF_00394">
    <property type="entry name" value="NAD_Glyc3P_dehydrog"/>
    <property type="match status" value="1"/>
</dbReference>
<gene>
    <name evidence="13" type="primary">gpsA</name>
    <name evidence="21" type="ORF">C884_00628</name>
</gene>
<feature type="binding site" evidence="13">
    <location>
        <position position="303"/>
    </location>
    <ligand>
        <name>NADPH</name>
        <dbReference type="ChEBI" id="CHEBI:57783"/>
    </ligand>
</feature>
<keyword evidence="13" id="KW-0547">Nucleotide-binding</keyword>
<evidence type="ECO:0000256" key="13">
    <source>
        <dbReference type="HAMAP-Rule" id="MF_00394"/>
    </source>
</evidence>
<feature type="binding site" evidence="13">
    <location>
        <position position="139"/>
    </location>
    <ligand>
        <name>NADPH</name>
        <dbReference type="ChEBI" id="CHEBI:57783"/>
    </ligand>
</feature>
<proteinExistence type="inferred from homology"/>
<name>M2YBX9_9MICC</name>
<evidence type="ECO:0000259" key="19">
    <source>
        <dbReference type="Pfam" id="PF01210"/>
    </source>
</evidence>
<dbReference type="GO" id="GO:0005829">
    <property type="term" value="C:cytosol"/>
    <property type="evidence" value="ECO:0007669"/>
    <property type="project" value="TreeGrafter"/>
</dbReference>
<dbReference type="PIRSF" id="PIRSF000114">
    <property type="entry name" value="Glycerol-3-P_dh"/>
    <property type="match status" value="1"/>
</dbReference>
<keyword evidence="6 13" id="KW-0443">Lipid metabolism</keyword>
<keyword evidence="2 13" id="KW-0444">Lipid biosynthesis</keyword>
<feature type="domain" description="Glycerol-3-phosphate dehydrogenase NAD-dependent C-terminal" evidence="20">
    <location>
        <begin position="228"/>
        <end position="366"/>
    </location>
</feature>
<evidence type="ECO:0000256" key="7">
    <source>
        <dbReference type="ARBA" id="ARBA00023209"/>
    </source>
</evidence>
<evidence type="ECO:0000259" key="20">
    <source>
        <dbReference type="Pfam" id="PF07479"/>
    </source>
</evidence>
<evidence type="ECO:0000256" key="6">
    <source>
        <dbReference type="ARBA" id="ARBA00023098"/>
    </source>
</evidence>
<feature type="region of interest" description="Disordered" evidence="18">
    <location>
        <begin position="1"/>
        <end position="26"/>
    </location>
</feature>
<dbReference type="FunFam" id="1.10.1040.10:FF:000001">
    <property type="entry name" value="Glycerol-3-phosphate dehydrogenase [NAD(P)+]"/>
    <property type="match status" value="1"/>
</dbReference>
<evidence type="ECO:0000256" key="15">
    <source>
        <dbReference type="PIRSR" id="PIRSR000114-2"/>
    </source>
</evidence>
<dbReference type="InterPro" id="IPR013328">
    <property type="entry name" value="6PGD_dom2"/>
</dbReference>
<organism evidence="21 22">
    <name type="scientific">Kocuria palustris PEL</name>
    <dbReference type="NCBI Taxonomy" id="1236550"/>
    <lineage>
        <taxon>Bacteria</taxon>
        <taxon>Bacillati</taxon>
        <taxon>Actinomycetota</taxon>
        <taxon>Actinomycetes</taxon>
        <taxon>Micrococcales</taxon>
        <taxon>Micrococcaceae</taxon>
        <taxon>Kocuria</taxon>
    </lineage>
</organism>
<dbReference type="Gene3D" id="1.10.1040.10">
    <property type="entry name" value="N-(1-d-carboxylethyl)-l-norvaline Dehydrogenase, domain 2"/>
    <property type="match status" value="1"/>
</dbReference>
<dbReference type="GO" id="GO:0006650">
    <property type="term" value="P:glycerophospholipid metabolic process"/>
    <property type="evidence" value="ECO:0007669"/>
    <property type="project" value="UniProtKB-UniRule"/>
</dbReference>
<dbReference type="PANTHER" id="PTHR11728:SF1">
    <property type="entry name" value="GLYCEROL-3-PHOSPHATE DEHYDROGENASE [NAD(+)] 2, CHLOROPLASTIC"/>
    <property type="match status" value="1"/>
</dbReference>
<feature type="binding site" evidence="13">
    <location>
        <position position="82"/>
    </location>
    <ligand>
        <name>NADPH</name>
        <dbReference type="ChEBI" id="CHEBI:57783"/>
    </ligand>
</feature>
<evidence type="ECO:0000256" key="10">
    <source>
        <dbReference type="ARBA" id="ARBA00066687"/>
    </source>
</evidence>
<feature type="active site" description="Proton acceptor" evidence="13 14">
    <location>
        <position position="239"/>
    </location>
</feature>
<evidence type="ECO:0000256" key="17">
    <source>
        <dbReference type="RuleBase" id="RU000437"/>
    </source>
</evidence>
<evidence type="ECO:0000256" key="18">
    <source>
        <dbReference type="SAM" id="MobiDB-lite"/>
    </source>
</evidence>
<dbReference type="AlphaFoldDB" id="M2YBX9"/>
<sequence>MTQHSEQLTRDGDAAQDLGAPEPRWSPRRAAVLGAGSWGTTFAKILTDAGLSGEGPAPEVVLWGRDAEAMSRIARTRVNERYVPGTHLPDPLQVTADLAQALEGADLVVLAVPAQALRAQMAAVAQHLEHEAVLVSLAKGLERGTGLRMSEVAAEVLAEQRPEGHPLGGREREGWSRRLCVVSGPNLAMEIADEQPTASVVAAADPQLAADVARAVAAPYFRPYTNTDAVGTEIAGLTKNVIALSVGICDGRHYGDNSKASVITRGLAESTRLALALGARSETMAGLAGIGDLVATCSSPLSRNRTAGRLLGQGRTLEQIDREMTQTAEGLKSAPAVLQLARAHGVDMPITEAVVAILDGRITVEHLAPLLLGRELKAEATTA</sequence>
<keyword evidence="7 13" id="KW-0594">Phospholipid biosynthesis</keyword>
<protein>
    <recommendedName>
        <fullName evidence="11 13">Glycerol-3-phosphate dehydrogenase [NAD(P)+]</fullName>
        <ecNumber evidence="10 13">1.1.1.94</ecNumber>
    </recommendedName>
    <alternativeName>
        <fullName evidence="13">NAD(P)(+)-dependent glycerol-3-phosphate dehydrogenase</fullName>
    </alternativeName>
    <alternativeName>
        <fullName evidence="12 13">NAD(P)H-dependent dihydroxyacetone-phosphate reductase</fullName>
    </alternativeName>
</protein>
<dbReference type="Proteomes" id="UP000009877">
    <property type="component" value="Unassembled WGS sequence"/>
</dbReference>
<comment type="subcellular location">
    <subcellularLocation>
        <location evidence="13">Cytoplasm</location>
    </subcellularLocation>
</comment>
<feature type="binding site" evidence="13">
    <location>
        <position position="37"/>
    </location>
    <ligand>
        <name>NADPH</name>
        <dbReference type="ChEBI" id="CHEBI:57783"/>
    </ligand>
</feature>
<feature type="binding site" evidence="13">
    <location>
        <position position="38"/>
    </location>
    <ligand>
        <name>NADPH</name>
        <dbReference type="ChEBI" id="CHEBI:57783"/>
    </ligand>
</feature>
<keyword evidence="8 13" id="KW-1208">Phospholipid metabolism</keyword>
<feature type="binding site" evidence="13">
    <location>
        <position position="65"/>
    </location>
    <ligand>
        <name>NADPH</name>
        <dbReference type="ChEBI" id="CHEBI:57783"/>
    </ligand>
</feature>
<dbReference type="GO" id="GO:0141153">
    <property type="term" value="F:glycerol-3-phosphate dehydrogenase (NADP+) activity"/>
    <property type="evidence" value="ECO:0007669"/>
    <property type="project" value="RHEA"/>
</dbReference>
<keyword evidence="4 13" id="KW-0560">Oxidoreductase</keyword>
<dbReference type="InterPro" id="IPR008927">
    <property type="entry name" value="6-PGluconate_DH-like_C_sf"/>
</dbReference>